<dbReference type="InterPro" id="IPR036551">
    <property type="entry name" value="Flavin_trans-like"/>
</dbReference>
<evidence type="ECO:0008006" key="6">
    <source>
        <dbReference type="Google" id="ProtNLM"/>
    </source>
</evidence>
<dbReference type="GO" id="GO:0071513">
    <property type="term" value="C:phosphopantothenoylcysteine decarboxylase complex"/>
    <property type="evidence" value="ECO:0007669"/>
    <property type="project" value="TreeGrafter"/>
</dbReference>
<dbReference type="GO" id="GO:0010181">
    <property type="term" value="F:FMN binding"/>
    <property type="evidence" value="ECO:0007669"/>
    <property type="project" value="InterPro"/>
</dbReference>
<dbReference type="PANTHER" id="PTHR14359:SF6">
    <property type="entry name" value="PHOSPHOPANTOTHENOYLCYSTEINE DECARBOXYLASE"/>
    <property type="match status" value="1"/>
</dbReference>
<dbReference type="EMBL" id="LAZR01014073">
    <property type="protein sequence ID" value="KKM19076.1"/>
    <property type="molecule type" value="Genomic_DNA"/>
</dbReference>
<dbReference type="SUPFAM" id="SSF102645">
    <property type="entry name" value="CoaB-like"/>
    <property type="match status" value="1"/>
</dbReference>
<sequence>MGALRNKNILVGVTGSIAAYKSAEIVRLLRKKKAIVYPIMTKTATHFLSPLTLQNLASQPVTLKLFSRDIRKAEHLSLAEIADACLIAPATANIIGKIANGIADDILTTTVLATKAPVLLAPAMNNMMYENLILQRNIGSLKAIGFRFIGPEEGDLADGKIGLGRMTEPQEIVECLERVMQSRDDFLGKAFVVTAGPTREPLDRVRFFSNYSSGKMGYALAEEGASRGARIVLISGPTSLDPPSGVEFHWVESAQEMHKMVREKIGEADGIVMSAAVSDYAPARKENGKIKKTTQKKFILELVRNPDILKELGQRKENKILVGFCAETKDLEKEALRKLREKSLDLIVANNITEEGAGFEGDTNIVTLINNKGKVEHLSRRSKREVARVIWDKIREMIENMGL</sequence>
<dbReference type="GO" id="GO:0004633">
    <property type="term" value="F:phosphopantothenoylcysteine decarboxylase activity"/>
    <property type="evidence" value="ECO:0007669"/>
    <property type="project" value="InterPro"/>
</dbReference>
<name>A0A0F9HUL4_9ZZZZ</name>
<dbReference type="NCBIfam" id="TIGR00521">
    <property type="entry name" value="coaBC_dfp"/>
    <property type="match status" value="1"/>
</dbReference>
<proteinExistence type="inferred from homology"/>
<evidence type="ECO:0000259" key="3">
    <source>
        <dbReference type="Pfam" id="PF02441"/>
    </source>
</evidence>
<feature type="domain" description="Flavoprotein" evidence="3">
    <location>
        <begin position="7"/>
        <end position="177"/>
    </location>
</feature>
<dbReference type="Gene3D" id="3.40.50.1950">
    <property type="entry name" value="Flavin prenyltransferase-like"/>
    <property type="match status" value="1"/>
</dbReference>
<dbReference type="Pfam" id="PF02441">
    <property type="entry name" value="Flavoprotein"/>
    <property type="match status" value="1"/>
</dbReference>
<dbReference type="Gene3D" id="3.40.50.10300">
    <property type="entry name" value="CoaB-like"/>
    <property type="match status" value="1"/>
</dbReference>
<dbReference type="Pfam" id="PF04127">
    <property type="entry name" value="DFP"/>
    <property type="match status" value="1"/>
</dbReference>
<dbReference type="GO" id="GO:0004632">
    <property type="term" value="F:phosphopantothenate--cysteine ligase activity"/>
    <property type="evidence" value="ECO:0007669"/>
    <property type="project" value="InterPro"/>
</dbReference>
<dbReference type="InterPro" id="IPR003382">
    <property type="entry name" value="Flavoprotein"/>
</dbReference>
<dbReference type="InterPro" id="IPR035929">
    <property type="entry name" value="CoaB-like_sf"/>
</dbReference>
<dbReference type="PANTHER" id="PTHR14359">
    <property type="entry name" value="HOMO-OLIGOMERIC FLAVIN CONTAINING CYS DECARBOXYLASE FAMILY"/>
    <property type="match status" value="1"/>
</dbReference>
<dbReference type="GO" id="GO:0015937">
    <property type="term" value="P:coenzyme A biosynthetic process"/>
    <property type="evidence" value="ECO:0007669"/>
    <property type="project" value="InterPro"/>
</dbReference>
<feature type="domain" description="DNA/pantothenate metabolism flavoprotein C-terminal" evidence="4">
    <location>
        <begin position="188"/>
        <end position="396"/>
    </location>
</feature>
<reference evidence="5" key="1">
    <citation type="journal article" date="2015" name="Nature">
        <title>Complex archaea that bridge the gap between prokaryotes and eukaryotes.</title>
        <authorList>
            <person name="Spang A."/>
            <person name="Saw J.H."/>
            <person name="Jorgensen S.L."/>
            <person name="Zaremba-Niedzwiedzka K."/>
            <person name="Martijn J."/>
            <person name="Lind A.E."/>
            <person name="van Eijk R."/>
            <person name="Schleper C."/>
            <person name="Guy L."/>
            <person name="Ettema T.J."/>
        </authorList>
    </citation>
    <scope>NUCLEOTIDE SEQUENCE</scope>
</reference>
<comment type="caution">
    <text evidence="5">The sequence shown here is derived from an EMBL/GenBank/DDBJ whole genome shotgun (WGS) entry which is preliminary data.</text>
</comment>
<dbReference type="HAMAP" id="MF_02225">
    <property type="entry name" value="CoaBC"/>
    <property type="match status" value="1"/>
</dbReference>
<keyword evidence="2" id="KW-0456">Lyase</keyword>
<dbReference type="SUPFAM" id="SSF52507">
    <property type="entry name" value="Homo-oligomeric flavin-containing Cys decarboxylases, HFCD"/>
    <property type="match status" value="1"/>
</dbReference>
<dbReference type="AlphaFoldDB" id="A0A0F9HUL4"/>
<gene>
    <name evidence="5" type="ORF">LCGC14_1659260</name>
</gene>
<dbReference type="InterPro" id="IPR007085">
    <property type="entry name" value="DNA/pantothenate-metab_flavo_C"/>
</dbReference>
<evidence type="ECO:0000313" key="5">
    <source>
        <dbReference type="EMBL" id="KKM19076.1"/>
    </source>
</evidence>
<accession>A0A0F9HUL4</accession>
<evidence type="ECO:0000256" key="2">
    <source>
        <dbReference type="ARBA" id="ARBA00023239"/>
    </source>
</evidence>
<dbReference type="GO" id="GO:0015941">
    <property type="term" value="P:pantothenate catabolic process"/>
    <property type="evidence" value="ECO:0007669"/>
    <property type="project" value="InterPro"/>
</dbReference>
<organism evidence="5">
    <name type="scientific">marine sediment metagenome</name>
    <dbReference type="NCBI Taxonomy" id="412755"/>
    <lineage>
        <taxon>unclassified sequences</taxon>
        <taxon>metagenomes</taxon>
        <taxon>ecological metagenomes</taxon>
    </lineage>
</organism>
<evidence type="ECO:0000256" key="1">
    <source>
        <dbReference type="ARBA" id="ARBA00022793"/>
    </source>
</evidence>
<protein>
    <recommendedName>
        <fullName evidence="6">DNA/pantothenate metabolism flavoprotein C-terminal domain-containing protein</fullName>
    </recommendedName>
</protein>
<keyword evidence="1" id="KW-0210">Decarboxylase</keyword>
<dbReference type="InterPro" id="IPR005252">
    <property type="entry name" value="CoaBC"/>
</dbReference>
<evidence type="ECO:0000259" key="4">
    <source>
        <dbReference type="Pfam" id="PF04127"/>
    </source>
</evidence>